<accession>W6XIH1</accession>
<dbReference type="OrthoDB" id="3783439at2759"/>
<feature type="compositionally biased region" description="Basic and acidic residues" evidence="1">
    <location>
        <begin position="67"/>
        <end position="77"/>
    </location>
</feature>
<evidence type="ECO:0000313" key="3">
    <source>
        <dbReference type="Proteomes" id="UP000053841"/>
    </source>
</evidence>
<proteinExistence type="predicted"/>
<dbReference type="Proteomes" id="UP000053841">
    <property type="component" value="Unassembled WGS sequence"/>
</dbReference>
<dbReference type="AlphaFoldDB" id="W6XIH1"/>
<evidence type="ECO:0000256" key="1">
    <source>
        <dbReference type="SAM" id="MobiDB-lite"/>
    </source>
</evidence>
<dbReference type="EMBL" id="KI965072">
    <property type="protein sequence ID" value="EUC26892.1"/>
    <property type="molecule type" value="Genomic_DNA"/>
</dbReference>
<dbReference type="HOGENOM" id="CLU_013929_15_2_1"/>
<dbReference type="KEGG" id="bze:COCCADRAFT_31459"/>
<gene>
    <name evidence="2" type="ORF">COCCADRAFT_31459</name>
</gene>
<feature type="region of interest" description="Disordered" evidence="1">
    <location>
        <begin position="24"/>
        <end position="96"/>
    </location>
</feature>
<keyword evidence="3" id="KW-1185">Reference proteome</keyword>
<dbReference type="GeneID" id="19146952"/>
<feature type="compositionally biased region" description="Basic and acidic residues" evidence="1">
    <location>
        <begin position="44"/>
        <end position="55"/>
    </location>
</feature>
<evidence type="ECO:0000313" key="2">
    <source>
        <dbReference type="EMBL" id="EUC26892.1"/>
    </source>
</evidence>
<name>W6XIH1_COCC2</name>
<organism evidence="2 3">
    <name type="scientific">Cochliobolus carbonum (strain 26-R-13)</name>
    <name type="common">Maize leaf spot fungus</name>
    <name type="synonym">Bipolaris zeicola</name>
    <dbReference type="NCBI Taxonomy" id="930089"/>
    <lineage>
        <taxon>Eukaryota</taxon>
        <taxon>Fungi</taxon>
        <taxon>Dikarya</taxon>
        <taxon>Ascomycota</taxon>
        <taxon>Pezizomycotina</taxon>
        <taxon>Dothideomycetes</taxon>
        <taxon>Pleosporomycetidae</taxon>
        <taxon>Pleosporales</taxon>
        <taxon>Pleosporineae</taxon>
        <taxon>Pleosporaceae</taxon>
        <taxon>Bipolaris</taxon>
    </lineage>
</organism>
<sequence length="111" mass="12570">MFDQLGKGTEMILHSQTLLAARVLQPKASNKAASEHKSRKRKRIQEGGDLSKEQAEDLTAELNVRAQVDEATREGKARTAASKQRKRHCKRYGETRHNSRACEKEIIEVND</sequence>
<reference evidence="2 3" key="1">
    <citation type="journal article" date="2013" name="PLoS Genet.">
        <title>Comparative genome structure, secondary metabolite, and effector coding capacity across Cochliobolus pathogens.</title>
        <authorList>
            <person name="Condon B.J."/>
            <person name="Leng Y."/>
            <person name="Wu D."/>
            <person name="Bushley K.E."/>
            <person name="Ohm R.A."/>
            <person name="Otillar R."/>
            <person name="Martin J."/>
            <person name="Schackwitz W."/>
            <person name="Grimwood J."/>
            <person name="MohdZainudin N."/>
            <person name="Xue C."/>
            <person name="Wang R."/>
            <person name="Manning V.A."/>
            <person name="Dhillon B."/>
            <person name="Tu Z.J."/>
            <person name="Steffenson B.J."/>
            <person name="Salamov A."/>
            <person name="Sun H."/>
            <person name="Lowry S."/>
            <person name="LaButti K."/>
            <person name="Han J."/>
            <person name="Copeland A."/>
            <person name="Lindquist E."/>
            <person name="Barry K."/>
            <person name="Schmutz J."/>
            <person name="Baker S.E."/>
            <person name="Ciuffetti L.M."/>
            <person name="Grigoriev I.V."/>
            <person name="Zhong S."/>
            <person name="Turgeon B.G."/>
        </authorList>
    </citation>
    <scope>NUCLEOTIDE SEQUENCE [LARGE SCALE GENOMIC DNA]</scope>
    <source>
        <strain evidence="2 3">26-R-13</strain>
    </source>
</reference>
<dbReference type="RefSeq" id="XP_007718802.1">
    <property type="nucleotide sequence ID" value="XM_007720612.1"/>
</dbReference>
<protein>
    <submittedName>
        <fullName evidence="2">Uncharacterized protein</fullName>
    </submittedName>
</protein>